<reference evidence="2" key="1">
    <citation type="submission" date="2021-06" db="EMBL/GenBank/DDBJ databases">
        <authorList>
            <person name="Hodson N. C."/>
            <person name="Mongue J. A."/>
            <person name="Jaron S. K."/>
        </authorList>
    </citation>
    <scope>NUCLEOTIDE SEQUENCE</scope>
</reference>
<dbReference type="Proteomes" id="UP000708208">
    <property type="component" value="Unassembled WGS sequence"/>
</dbReference>
<evidence type="ECO:0000313" key="3">
    <source>
        <dbReference type="Proteomes" id="UP000708208"/>
    </source>
</evidence>
<sequence length="103" mass="10505">MNTITITVFLAAIAYARAGLVAAPVAVPAYTSFAYSPAVTKVAAPVAYAPTIAKVPGAVSYTIPFPVYAPAPFVYNQGLAKFATPVFAKAIAPAVTHAAHVVV</sequence>
<evidence type="ECO:0000313" key="2">
    <source>
        <dbReference type="EMBL" id="CAG7726271.1"/>
    </source>
</evidence>
<comment type="caution">
    <text evidence="2">The sequence shown here is derived from an EMBL/GenBank/DDBJ whole genome shotgun (WGS) entry which is preliminary data.</text>
</comment>
<protein>
    <recommendedName>
        <fullName evidence="4">Cuticle protein</fullName>
    </recommendedName>
</protein>
<feature type="signal peptide" evidence="1">
    <location>
        <begin position="1"/>
        <end position="18"/>
    </location>
</feature>
<feature type="chain" id="PRO_5035324840" description="Cuticle protein" evidence="1">
    <location>
        <begin position="19"/>
        <end position="103"/>
    </location>
</feature>
<dbReference type="AlphaFoldDB" id="A0A8J2K242"/>
<keyword evidence="3" id="KW-1185">Reference proteome</keyword>
<evidence type="ECO:0008006" key="4">
    <source>
        <dbReference type="Google" id="ProtNLM"/>
    </source>
</evidence>
<dbReference type="EMBL" id="CAJVCH010133111">
    <property type="protein sequence ID" value="CAG7726271.1"/>
    <property type="molecule type" value="Genomic_DNA"/>
</dbReference>
<proteinExistence type="predicted"/>
<evidence type="ECO:0000256" key="1">
    <source>
        <dbReference type="SAM" id="SignalP"/>
    </source>
</evidence>
<accession>A0A8J2K242</accession>
<name>A0A8J2K242_9HEXA</name>
<keyword evidence="1" id="KW-0732">Signal</keyword>
<gene>
    <name evidence="2" type="ORF">AFUS01_LOCUS15190</name>
</gene>
<organism evidence="2 3">
    <name type="scientific">Allacma fusca</name>
    <dbReference type="NCBI Taxonomy" id="39272"/>
    <lineage>
        <taxon>Eukaryota</taxon>
        <taxon>Metazoa</taxon>
        <taxon>Ecdysozoa</taxon>
        <taxon>Arthropoda</taxon>
        <taxon>Hexapoda</taxon>
        <taxon>Collembola</taxon>
        <taxon>Symphypleona</taxon>
        <taxon>Sminthuridae</taxon>
        <taxon>Allacma</taxon>
    </lineage>
</organism>